<dbReference type="GO" id="GO:0019634">
    <property type="term" value="P:organic phosphonate metabolic process"/>
    <property type="evidence" value="ECO:0007669"/>
    <property type="project" value="InterPro"/>
</dbReference>
<dbReference type="Pfam" id="PF06754">
    <property type="entry name" value="PhnG"/>
    <property type="match status" value="1"/>
</dbReference>
<sequence>MNTTRSQRQHWMSVMAKAPSEKLTELASSFIESDDFKTIRAPEIGLAQIRGRMGGTGNTFNLGDTTITRCVVQSTAGHYGYAFIRGRDKAHAQCAAKLDALMQQSPLANAIDAQVIEPLQQQWYAQQKYKRSETDATKVKFFTLVRGED</sequence>
<dbReference type="InterPro" id="IPR009609">
    <property type="entry name" value="Phosphonate_metab_PhnG"/>
</dbReference>
<accession>A0A558D2X9</accession>
<keyword evidence="1" id="KW-0456">Lyase</keyword>
<dbReference type="AlphaFoldDB" id="A0A558D2X9"/>
<protein>
    <submittedName>
        <fullName evidence="1">Phosphonate C-P lyase system protein PhnG</fullName>
    </submittedName>
</protein>
<name>A0A558D2X9_9GAMM</name>
<gene>
    <name evidence="1" type="primary">phnG</name>
    <name evidence="1" type="ORF">FHK82_08500</name>
</gene>
<evidence type="ECO:0000313" key="2">
    <source>
        <dbReference type="Proteomes" id="UP000317355"/>
    </source>
</evidence>
<comment type="caution">
    <text evidence="1">The sequence shown here is derived from an EMBL/GenBank/DDBJ whole genome shotgun (WGS) entry which is preliminary data.</text>
</comment>
<dbReference type="NCBIfam" id="TIGR03293">
    <property type="entry name" value="PhnG_redo"/>
    <property type="match status" value="1"/>
</dbReference>
<organism evidence="1 2">
    <name type="scientific">Sedimenticola thiotaurini</name>
    <dbReference type="NCBI Taxonomy" id="1543721"/>
    <lineage>
        <taxon>Bacteria</taxon>
        <taxon>Pseudomonadati</taxon>
        <taxon>Pseudomonadota</taxon>
        <taxon>Gammaproteobacteria</taxon>
        <taxon>Chromatiales</taxon>
        <taxon>Sedimenticolaceae</taxon>
        <taxon>Sedimenticola</taxon>
    </lineage>
</organism>
<dbReference type="Proteomes" id="UP000317355">
    <property type="component" value="Unassembled WGS sequence"/>
</dbReference>
<dbReference type="GO" id="GO:0015716">
    <property type="term" value="P:organic phosphonate transport"/>
    <property type="evidence" value="ECO:0007669"/>
    <property type="project" value="InterPro"/>
</dbReference>
<proteinExistence type="predicted"/>
<dbReference type="EMBL" id="VMRY01000034">
    <property type="protein sequence ID" value="TVT55370.1"/>
    <property type="molecule type" value="Genomic_DNA"/>
</dbReference>
<evidence type="ECO:0000313" key="1">
    <source>
        <dbReference type="EMBL" id="TVT55370.1"/>
    </source>
</evidence>
<dbReference type="GO" id="GO:0016829">
    <property type="term" value="F:lyase activity"/>
    <property type="evidence" value="ECO:0007669"/>
    <property type="project" value="UniProtKB-KW"/>
</dbReference>
<reference evidence="1 2" key="1">
    <citation type="submission" date="2019-07" db="EMBL/GenBank/DDBJ databases">
        <title>The pathways for chlorine oxyanion respiration interact through the shared metabolite chlorate.</title>
        <authorList>
            <person name="Barnum T.P."/>
            <person name="Cheng Y."/>
            <person name="Hill K.A."/>
            <person name="Lucas L.N."/>
            <person name="Carlson H.K."/>
            <person name="Coates J.D."/>
        </authorList>
    </citation>
    <scope>NUCLEOTIDE SEQUENCE [LARGE SCALE GENOMIC DNA]</scope>
    <source>
        <strain evidence="1">BK-3</strain>
    </source>
</reference>